<evidence type="ECO:0000256" key="2">
    <source>
        <dbReference type="ARBA" id="ARBA00023157"/>
    </source>
</evidence>
<feature type="active site" evidence="3">
    <location>
        <position position="53"/>
    </location>
</feature>
<dbReference type="Pfam" id="PF00445">
    <property type="entry name" value="Ribonuclease_T2"/>
    <property type="match status" value="1"/>
</dbReference>
<dbReference type="InterPro" id="IPR001568">
    <property type="entry name" value="RNase_T2-like"/>
</dbReference>
<dbReference type="GO" id="GO:0006401">
    <property type="term" value="P:RNA catabolic process"/>
    <property type="evidence" value="ECO:0007669"/>
    <property type="project" value="TreeGrafter"/>
</dbReference>
<dbReference type="PANTHER" id="PTHR11240:SF22">
    <property type="entry name" value="RIBONUCLEASE T2"/>
    <property type="match status" value="1"/>
</dbReference>
<evidence type="ECO:0000313" key="7">
    <source>
        <dbReference type="Proteomes" id="UP001497525"/>
    </source>
</evidence>
<feature type="chain" id="PRO_5043808312" evidence="5">
    <location>
        <begin position="19"/>
        <end position="244"/>
    </location>
</feature>
<dbReference type="InterPro" id="IPR036430">
    <property type="entry name" value="RNase_T2-like_sf"/>
</dbReference>
<accession>A0AAV2TT29</accession>
<evidence type="ECO:0000256" key="4">
    <source>
        <dbReference type="RuleBase" id="RU004328"/>
    </source>
</evidence>
<dbReference type="InterPro" id="IPR033697">
    <property type="entry name" value="Ribonuclease_T2_eukaryotic"/>
</dbReference>
<feature type="active site" evidence="3">
    <location>
        <position position="110"/>
    </location>
</feature>
<comment type="similarity">
    <text evidence="1 4">Belongs to the RNase T2 family.</text>
</comment>
<reference evidence="6" key="1">
    <citation type="submission" date="2024-06" db="EMBL/GenBank/DDBJ databases">
        <authorList>
            <person name="Liu X."/>
            <person name="Lenzi L."/>
            <person name="Haldenby T S."/>
            <person name="Uol C."/>
        </authorList>
    </citation>
    <scope>NUCLEOTIDE SEQUENCE</scope>
</reference>
<dbReference type="GO" id="GO:0033897">
    <property type="term" value="F:ribonuclease T2 activity"/>
    <property type="evidence" value="ECO:0007669"/>
    <property type="project" value="InterPro"/>
</dbReference>
<dbReference type="SUPFAM" id="SSF55895">
    <property type="entry name" value="Ribonuclease Rh-like"/>
    <property type="match status" value="1"/>
</dbReference>
<dbReference type="Gene3D" id="3.90.730.10">
    <property type="entry name" value="Ribonuclease T2-like"/>
    <property type="match status" value="1"/>
</dbReference>
<feature type="signal peptide" evidence="5">
    <location>
        <begin position="1"/>
        <end position="18"/>
    </location>
</feature>
<feature type="active site" evidence="3">
    <location>
        <position position="106"/>
    </location>
</feature>
<organism evidence="6 7">
    <name type="scientific">Calicophoron daubneyi</name>
    <name type="common">Rumen fluke</name>
    <name type="synonym">Paramphistomum daubneyi</name>
    <dbReference type="NCBI Taxonomy" id="300641"/>
    <lineage>
        <taxon>Eukaryota</taxon>
        <taxon>Metazoa</taxon>
        <taxon>Spiralia</taxon>
        <taxon>Lophotrochozoa</taxon>
        <taxon>Platyhelminthes</taxon>
        <taxon>Trematoda</taxon>
        <taxon>Digenea</taxon>
        <taxon>Plagiorchiida</taxon>
        <taxon>Pronocephalata</taxon>
        <taxon>Paramphistomoidea</taxon>
        <taxon>Paramphistomidae</taxon>
        <taxon>Calicophoron</taxon>
    </lineage>
</organism>
<dbReference type="EMBL" id="CAXLJL010000601">
    <property type="protein sequence ID" value="CAL5139440.1"/>
    <property type="molecule type" value="Genomic_DNA"/>
</dbReference>
<dbReference type="GO" id="GO:0005576">
    <property type="term" value="C:extracellular region"/>
    <property type="evidence" value="ECO:0007669"/>
    <property type="project" value="TreeGrafter"/>
</dbReference>
<dbReference type="GO" id="GO:0003723">
    <property type="term" value="F:RNA binding"/>
    <property type="evidence" value="ECO:0007669"/>
    <property type="project" value="InterPro"/>
</dbReference>
<keyword evidence="5" id="KW-0732">Signal</keyword>
<dbReference type="PANTHER" id="PTHR11240">
    <property type="entry name" value="RIBONUCLEASE T2"/>
    <property type="match status" value="1"/>
</dbReference>
<protein>
    <submittedName>
        <fullName evidence="6">Uncharacterized protein</fullName>
    </submittedName>
</protein>
<comment type="caution">
    <text evidence="6">The sequence shown here is derived from an EMBL/GenBank/DDBJ whole genome shotgun (WGS) entry which is preliminary data.</text>
</comment>
<dbReference type="AlphaFoldDB" id="A0AAV2TT29"/>
<evidence type="ECO:0000256" key="3">
    <source>
        <dbReference type="PIRSR" id="PIRSR633697-1"/>
    </source>
</evidence>
<keyword evidence="2" id="KW-1015">Disulfide bond</keyword>
<dbReference type="PROSITE" id="PS00531">
    <property type="entry name" value="RNASE_T2_2"/>
    <property type="match status" value="1"/>
</dbReference>
<evidence type="ECO:0000256" key="5">
    <source>
        <dbReference type="SAM" id="SignalP"/>
    </source>
</evidence>
<evidence type="ECO:0000313" key="6">
    <source>
        <dbReference type="EMBL" id="CAL5139440.1"/>
    </source>
</evidence>
<dbReference type="CDD" id="cd01061">
    <property type="entry name" value="RNase_T2_euk"/>
    <property type="match status" value="1"/>
</dbReference>
<sequence length="244" mass="28422">MLLPFALSLLLNCALVYTRINWDYLVMVHQWAPTLCLFMECTKKPVLNKFTIHGLWAERWPSIKADNCAPVHAFQAENIADIHENLSQFWPDFLHQSSSHKFWRHEWKKHGRCVVENDLIRDQSGYFRVSLELWNRTPVLDALQSAGIVPTDNVKYKTEDVIRELSGKFGVRPLVRCMKRRHQTARLVEVRICFSPRLDLISCFFIPKNLFLSNKLPNEHLIYGDNVHVGTVDCPDELIIPSLK</sequence>
<dbReference type="Proteomes" id="UP001497525">
    <property type="component" value="Unassembled WGS sequence"/>
</dbReference>
<dbReference type="InterPro" id="IPR033130">
    <property type="entry name" value="RNase_T2_His_AS_2"/>
</dbReference>
<gene>
    <name evidence="6" type="ORF">CDAUBV1_LOCUS14457</name>
</gene>
<proteinExistence type="inferred from homology"/>
<evidence type="ECO:0000256" key="1">
    <source>
        <dbReference type="ARBA" id="ARBA00007469"/>
    </source>
</evidence>
<name>A0AAV2TT29_CALDB</name>